<sequence length="988" mass="108135">MRKKTILLLLVALVSASSLFAQTIRVQGVIVDKKTGETLIGSSIIQKGTTNGTTAGVNGDFTLSVPQNSVLVVSYIGYVSQEIKAINASTLRIRLEEENKALDEVMVIGYGTAKKSQVVGSVSSVKSEELTKQPMLTAAQGLQGKTSGIQIIGSGEPGSQPQVRIRGTNTITADANPIYVVDGVITSDITNINTSDIESMDVLKDAASQAIYGSRAANGVVLITTRAGKTGKVRVSFDSYFGVKSMTSKVKMADAKTYATYTNEARAYDSQPALFDVNTLKYNTNWFDAITRDGLVQNYNFTISGGTDNVTYYFSANQFGDQGILKGNDYNRTLLRNSNTYKLGKYIKFGHTLNISFAKDNMKPNEFADAYRIGTTAPVRDTNGNYGYVSGLSVANPVAALDYTHNFTNDTRFQGNVFAEINPTPELTIRSSFNFNKAARKETNYIPKYYVSSVQQTSKSTLSIADRDSTYYIIDNNINFHKTFIEKHEVNATVGHSSEKDKGTALLGTRTGVTEQENLWYLDQGDVNSATNNGSGYVLQRESWYGRLIYTFDQKYNLSGVLRRDGSSAFPVDKKWGTFYSFGGSWIVNHENFMANQHLFDDLKLRASYGKIGNDNLPYGTGTITSVTTTGAYNFGGNSSPVSQGLTFDQIKDATITWETTKGFDAGIEFSTLGRRLSGEVSYYNKLTNAYVPITMPTASGDADNRVISQAADVRNSGVEVNLNWKHRLTSNFAYHAGFNITFNTNNVDKVRGGLQLKDGSLGNGNIVTYTVEGQPIGSFWVYKTDGIYKTLAEVNGSPHLTGTQAGDLKLVDVNKDGVINDKDRVFEGSYQPKTYFGLNLGFDYKAFDFSVDCYGNLGNKIFNGKKAVRFGNDNIESARAEDRWSTTNPNGTQPRASNAIPAPSDYFVESGNFFRINNMTVGYSLPAEKWHVGLSKLRVYATAQNPLILKKYSGFTPELPGSATASGIELSIYPVSTTYMVGVNVSF</sequence>
<dbReference type="AlphaFoldDB" id="E4T5Z4"/>
<organism evidence="5 6">
    <name type="scientific">Paludibacter propionicigenes (strain DSM 17365 / JCM 13257 / WB4)</name>
    <dbReference type="NCBI Taxonomy" id="694427"/>
    <lineage>
        <taxon>Bacteria</taxon>
        <taxon>Pseudomonadati</taxon>
        <taxon>Bacteroidota</taxon>
        <taxon>Bacteroidia</taxon>
        <taxon>Bacteroidales</taxon>
        <taxon>Paludibacteraceae</taxon>
        <taxon>Paludibacter</taxon>
    </lineage>
</organism>
<dbReference type="HOGENOM" id="CLU_004317_0_2_10"/>
<dbReference type="NCBIfam" id="TIGR04056">
    <property type="entry name" value="OMP_RagA_SusC"/>
    <property type="match status" value="1"/>
</dbReference>
<evidence type="ECO:0000313" key="6">
    <source>
        <dbReference type="Proteomes" id="UP000008718"/>
    </source>
</evidence>
<dbReference type="EMBL" id="CP002345">
    <property type="protein sequence ID" value="ADQ80138.1"/>
    <property type="molecule type" value="Genomic_DNA"/>
</dbReference>
<keyword evidence="3" id="KW-0732">Signal</keyword>
<protein>
    <submittedName>
        <fullName evidence="5">TonB-dependent receptor plug</fullName>
    </submittedName>
</protein>
<feature type="region of interest" description="Disordered" evidence="2">
    <location>
        <begin position="881"/>
        <end position="900"/>
    </location>
</feature>
<keyword evidence="1" id="KW-0998">Cell outer membrane</keyword>
<reference evidence="5 6" key="2">
    <citation type="journal article" date="2011" name="Stand. Genomic Sci.">
        <title>Complete genome sequence of Paludibacter propionicigenes type strain (WB4).</title>
        <authorList>
            <person name="Gronow S."/>
            <person name="Munk C."/>
            <person name="Lapidus A."/>
            <person name="Nolan M."/>
            <person name="Lucas S."/>
            <person name="Hammon N."/>
            <person name="Deshpande S."/>
            <person name="Cheng J.F."/>
            <person name="Tapia R."/>
            <person name="Han C."/>
            <person name="Goodwin L."/>
            <person name="Pitluck S."/>
            <person name="Liolios K."/>
            <person name="Ivanova N."/>
            <person name="Mavromatis K."/>
            <person name="Mikhailova N."/>
            <person name="Pati A."/>
            <person name="Chen A."/>
            <person name="Palaniappan K."/>
            <person name="Land M."/>
            <person name="Hauser L."/>
            <person name="Chang Y.J."/>
            <person name="Jeffries C.D."/>
            <person name="Brambilla E."/>
            <person name="Rohde M."/>
            <person name="Goker M."/>
            <person name="Detter J.C."/>
            <person name="Woyke T."/>
            <person name="Bristow J."/>
            <person name="Eisen J.A."/>
            <person name="Markowitz V."/>
            <person name="Hugenholtz P."/>
            <person name="Kyrpides N.C."/>
            <person name="Klenk H.P."/>
        </authorList>
    </citation>
    <scope>NUCLEOTIDE SEQUENCE [LARGE SCALE GENOMIC DNA]</scope>
    <source>
        <strain evidence="6">DSM 17365 / JCM 13257 / WB4</strain>
    </source>
</reference>
<keyword evidence="1" id="KW-0812">Transmembrane</keyword>
<dbReference type="RefSeq" id="WP_013445507.1">
    <property type="nucleotide sequence ID" value="NC_014734.1"/>
</dbReference>
<dbReference type="InterPro" id="IPR023996">
    <property type="entry name" value="TonB-dep_OMP_SusC/RagA"/>
</dbReference>
<evidence type="ECO:0000256" key="2">
    <source>
        <dbReference type="SAM" id="MobiDB-lite"/>
    </source>
</evidence>
<dbReference type="SUPFAM" id="SSF49464">
    <property type="entry name" value="Carboxypeptidase regulatory domain-like"/>
    <property type="match status" value="1"/>
</dbReference>
<evidence type="ECO:0000259" key="4">
    <source>
        <dbReference type="Pfam" id="PF07715"/>
    </source>
</evidence>
<keyword evidence="1" id="KW-0472">Membrane</keyword>
<reference key="1">
    <citation type="submission" date="2010-11" db="EMBL/GenBank/DDBJ databases">
        <title>The complete genome of Paludibacter propionicigenes DSM 17365.</title>
        <authorList>
            <consortium name="US DOE Joint Genome Institute (JGI-PGF)"/>
            <person name="Lucas S."/>
            <person name="Copeland A."/>
            <person name="Lapidus A."/>
            <person name="Bruce D."/>
            <person name="Goodwin L."/>
            <person name="Pitluck S."/>
            <person name="Kyrpides N."/>
            <person name="Mavromatis K."/>
            <person name="Ivanova N."/>
            <person name="Munk A.C."/>
            <person name="Brettin T."/>
            <person name="Detter J.C."/>
            <person name="Han C."/>
            <person name="Tapia R."/>
            <person name="Land M."/>
            <person name="Hauser L."/>
            <person name="Markowitz V."/>
            <person name="Cheng J.-F."/>
            <person name="Hugenholtz P."/>
            <person name="Woyke T."/>
            <person name="Wu D."/>
            <person name="Gronow S."/>
            <person name="Wellnitz S."/>
            <person name="Brambilla E."/>
            <person name="Klenk H.-P."/>
            <person name="Eisen J.A."/>
        </authorList>
    </citation>
    <scope>NUCLEOTIDE SEQUENCE</scope>
    <source>
        <strain>WB4</strain>
    </source>
</reference>
<dbReference type="OrthoDB" id="1109428at2"/>
<dbReference type="Gene3D" id="2.60.40.1120">
    <property type="entry name" value="Carboxypeptidase-like, regulatory domain"/>
    <property type="match status" value="1"/>
</dbReference>
<dbReference type="PROSITE" id="PS52016">
    <property type="entry name" value="TONB_DEPENDENT_REC_3"/>
    <property type="match status" value="1"/>
</dbReference>
<comment type="similarity">
    <text evidence="1">Belongs to the TonB-dependent receptor family.</text>
</comment>
<keyword evidence="5" id="KW-0675">Receptor</keyword>
<gene>
    <name evidence="5" type="ordered locus">Palpr_2001</name>
</gene>
<dbReference type="InterPro" id="IPR012910">
    <property type="entry name" value="Plug_dom"/>
</dbReference>
<dbReference type="InterPro" id="IPR008969">
    <property type="entry name" value="CarboxyPept-like_regulatory"/>
</dbReference>
<feature type="domain" description="TonB-dependent receptor plug" evidence="4">
    <location>
        <begin position="115"/>
        <end position="220"/>
    </location>
</feature>
<keyword evidence="6" id="KW-1185">Reference proteome</keyword>
<dbReference type="InterPro" id="IPR023997">
    <property type="entry name" value="TonB-dep_OMP_SusC/RagA_CS"/>
</dbReference>
<feature type="signal peptide" evidence="3">
    <location>
        <begin position="1"/>
        <end position="21"/>
    </location>
</feature>
<dbReference type="InterPro" id="IPR039426">
    <property type="entry name" value="TonB-dep_rcpt-like"/>
</dbReference>
<dbReference type="GO" id="GO:0009279">
    <property type="term" value="C:cell outer membrane"/>
    <property type="evidence" value="ECO:0007669"/>
    <property type="project" value="UniProtKB-SubCell"/>
</dbReference>
<name>E4T5Z4_PALPW</name>
<feature type="chain" id="PRO_5003187666" evidence="3">
    <location>
        <begin position="22"/>
        <end position="988"/>
    </location>
</feature>
<dbReference type="NCBIfam" id="TIGR04057">
    <property type="entry name" value="SusC_RagA_signa"/>
    <property type="match status" value="1"/>
</dbReference>
<proteinExistence type="inferred from homology"/>
<comment type="subcellular location">
    <subcellularLocation>
        <location evidence="1">Cell outer membrane</location>
        <topology evidence="1">Multi-pass membrane protein</topology>
    </subcellularLocation>
</comment>
<evidence type="ECO:0000256" key="3">
    <source>
        <dbReference type="SAM" id="SignalP"/>
    </source>
</evidence>
<dbReference type="InterPro" id="IPR037066">
    <property type="entry name" value="Plug_dom_sf"/>
</dbReference>
<keyword evidence="1" id="KW-0813">Transport</keyword>
<dbReference type="Proteomes" id="UP000008718">
    <property type="component" value="Chromosome"/>
</dbReference>
<dbReference type="SUPFAM" id="SSF56935">
    <property type="entry name" value="Porins"/>
    <property type="match status" value="1"/>
</dbReference>
<dbReference type="Pfam" id="PF13715">
    <property type="entry name" value="CarbopepD_reg_2"/>
    <property type="match status" value="1"/>
</dbReference>
<dbReference type="Gene3D" id="2.170.130.10">
    <property type="entry name" value="TonB-dependent receptor, plug domain"/>
    <property type="match status" value="1"/>
</dbReference>
<dbReference type="eggNOG" id="COG4206">
    <property type="taxonomic scope" value="Bacteria"/>
</dbReference>
<dbReference type="STRING" id="694427.Palpr_2001"/>
<accession>E4T5Z4</accession>
<dbReference type="Pfam" id="PF07715">
    <property type="entry name" value="Plug"/>
    <property type="match status" value="1"/>
</dbReference>
<feature type="compositionally biased region" description="Polar residues" evidence="2">
    <location>
        <begin position="886"/>
        <end position="897"/>
    </location>
</feature>
<dbReference type="KEGG" id="ppn:Palpr_2001"/>
<evidence type="ECO:0000313" key="5">
    <source>
        <dbReference type="EMBL" id="ADQ80138.1"/>
    </source>
</evidence>
<evidence type="ECO:0000256" key="1">
    <source>
        <dbReference type="PROSITE-ProRule" id="PRU01360"/>
    </source>
</evidence>
<keyword evidence="1" id="KW-1134">Transmembrane beta strand</keyword>